<dbReference type="Proteomes" id="UP001152795">
    <property type="component" value="Unassembled WGS sequence"/>
</dbReference>
<dbReference type="GO" id="GO:0080129">
    <property type="term" value="P:proteasome core complex assembly"/>
    <property type="evidence" value="ECO:0007669"/>
    <property type="project" value="TreeGrafter"/>
</dbReference>
<comment type="caution">
    <text evidence="4">The sequence shown here is derived from an EMBL/GenBank/DDBJ whole genome shotgun (WGS) entry which is preliminary data.</text>
</comment>
<sequence>MWEVVYPTSRAVELGAEDDEEEKCMFQSNFTTPIVRLSHELQSDGKTVSCKLLVLAFERISTTFIEAHFLNNESQIVGLVSSGNMKEECTITNSLRQTASSDKTCFMHSADGSHEVLFCQSKIDVSPEACHNWANEVLSCIKADKILILSTLPASVCSLNCDGDSDRMFALKTESWKTKIDCKFLPSPNIVANLPAAALTYCQIFHIPAVMYVGVTATDSVVDSSVIEIFNGLLECEPLKDLPKRSETETAEFLKSMKIICPHLESNMYM</sequence>
<keyword evidence="3" id="KW-0143">Chaperone</keyword>
<gene>
    <name evidence="4" type="ORF">PACLA_8A054798</name>
</gene>
<dbReference type="PANTHER" id="PTHR15069">
    <property type="entry name" value="PROTEASOME ASSEMBLY CHAPERONE 1"/>
    <property type="match status" value="1"/>
</dbReference>
<dbReference type="OrthoDB" id="17536at2759"/>
<dbReference type="GO" id="GO:0000502">
    <property type="term" value="C:proteasome complex"/>
    <property type="evidence" value="ECO:0007669"/>
    <property type="project" value="UniProtKB-KW"/>
</dbReference>
<evidence type="ECO:0000256" key="3">
    <source>
        <dbReference type="ARBA" id="ARBA00023186"/>
    </source>
</evidence>
<accession>A0A7D9LJJ5</accession>
<evidence type="ECO:0000313" key="4">
    <source>
        <dbReference type="EMBL" id="CAB4035803.1"/>
    </source>
</evidence>
<dbReference type="Pfam" id="PF16094">
    <property type="entry name" value="PAC1"/>
    <property type="match status" value="1"/>
</dbReference>
<keyword evidence="5" id="KW-1185">Reference proteome</keyword>
<dbReference type="AlphaFoldDB" id="A0A7D9LJJ5"/>
<dbReference type="PANTHER" id="PTHR15069:SF1">
    <property type="entry name" value="PROTEASOME ASSEMBLY CHAPERONE 1"/>
    <property type="match status" value="1"/>
</dbReference>
<dbReference type="GO" id="GO:0070628">
    <property type="term" value="F:proteasome binding"/>
    <property type="evidence" value="ECO:0007669"/>
    <property type="project" value="TreeGrafter"/>
</dbReference>
<proteinExistence type="inferred from homology"/>
<comment type="similarity">
    <text evidence="1">Belongs to the PSMG1 family.</text>
</comment>
<organism evidence="4 5">
    <name type="scientific">Paramuricea clavata</name>
    <name type="common">Red gorgonian</name>
    <name type="synonym">Violescent sea-whip</name>
    <dbReference type="NCBI Taxonomy" id="317549"/>
    <lineage>
        <taxon>Eukaryota</taxon>
        <taxon>Metazoa</taxon>
        <taxon>Cnidaria</taxon>
        <taxon>Anthozoa</taxon>
        <taxon>Octocorallia</taxon>
        <taxon>Malacalcyonacea</taxon>
        <taxon>Plexauridae</taxon>
        <taxon>Paramuricea</taxon>
    </lineage>
</organism>
<reference evidence="4" key="1">
    <citation type="submission" date="2020-04" db="EMBL/GenBank/DDBJ databases">
        <authorList>
            <person name="Alioto T."/>
            <person name="Alioto T."/>
            <person name="Gomez Garrido J."/>
        </authorList>
    </citation>
    <scope>NUCLEOTIDE SEQUENCE</scope>
    <source>
        <strain evidence="4">A484AB</strain>
    </source>
</reference>
<dbReference type="EMBL" id="CACRXK020021382">
    <property type="protein sequence ID" value="CAB4035803.1"/>
    <property type="molecule type" value="Genomic_DNA"/>
</dbReference>
<name>A0A7D9LJJ5_PARCT</name>
<evidence type="ECO:0000256" key="1">
    <source>
        <dbReference type="ARBA" id="ARBA00005261"/>
    </source>
</evidence>
<evidence type="ECO:0000313" key="5">
    <source>
        <dbReference type="Proteomes" id="UP001152795"/>
    </source>
</evidence>
<dbReference type="GO" id="GO:0005783">
    <property type="term" value="C:endoplasmic reticulum"/>
    <property type="evidence" value="ECO:0007669"/>
    <property type="project" value="InterPro"/>
</dbReference>
<protein>
    <recommendedName>
        <fullName evidence="2">Proteasome assembly chaperone 1</fullName>
    </recommendedName>
</protein>
<evidence type="ECO:0000256" key="2">
    <source>
        <dbReference type="ARBA" id="ARBA00019180"/>
    </source>
</evidence>
<keyword evidence="4" id="KW-0647">Proteasome</keyword>
<dbReference type="InterPro" id="IPR016565">
    <property type="entry name" value="Proteasome_assmbl_chp_1"/>
</dbReference>